<gene>
    <name evidence="4" type="ORF">FHU39_002581</name>
</gene>
<name>A0A839N5P0_9MICO</name>
<dbReference type="InterPro" id="IPR007168">
    <property type="entry name" value="Phageshock_PspC_N"/>
</dbReference>
<dbReference type="Proteomes" id="UP000559182">
    <property type="component" value="Unassembled WGS sequence"/>
</dbReference>
<evidence type="ECO:0000259" key="3">
    <source>
        <dbReference type="Pfam" id="PF04024"/>
    </source>
</evidence>
<sequence length="458" mass="47038">MTQQTYPSGPPRPTRPYDALDRLFAAARRLGVPRDGEEKWFGGVAAGLAGRWGVDPLIVRAGFILAAVLFGIGVPLYFVGWALLPDDQDQIVAEKAIRHGDPGSITLCVIAVVLSCGGFGAFWSIGNGWGVGGQAIGLAVLAWAFLAWNGHGPGARRPDESTHAWTSRLSDAVRSNGSTGTAPQHTPREPAPQSAGNRAAAAGAAVRDGGIDLRKRDEGAPWSGASGVPGGQDPWGTVAAPVRVKRRRLGAALTLAILGISVLAGAFTALVLVSTSHGDSALQLGLAAGAAVAAVALVIGGLAGRRGGVLGALATIAALLALATSAAAPKDMPWTGTIGDELWQPTSVTQHNFAMRVGDGRLDLSGLHAADLPQHTNLHARVNVGQLTITVPDGVTVKVHGYAHIGQIEVVHRGTTDKHISGHGGIDTRHTFTVGSGPKVIDLDASVGMGNITIKETS</sequence>
<evidence type="ECO:0000256" key="2">
    <source>
        <dbReference type="SAM" id="Phobius"/>
    </source>
</evidence>
<feature type="transmembrane region" description="Helical" evidence="2">
    <location>
        <begin position="281"/>
        <end position="302"/>
    </location>
</feature>
<dbReference type="AlphaFoldDB" id="A0A839N5P0"/>
<feature type="transmembrane region" description="Helical" evidence="2">
    <location>
        <begin position="309"/>
        <end position="328"/>
    </location>
</feature>
<keyword evidence="2" id="KW-1133">Transmembrane helix</keyword>
<feature type="compositionally biased region" description="Polar residues" evidence="1">
    <location>
        <begin position="163"/>
        <end position="184"/>
    </location>
</feature>
<keyword evidence="2" id="KW-0812">Transmembrane</keyword>
<feature type="region of interest" description="Disordered" evidence="1">
    <location>
        <begin position="154"/>
        <end position="199"/>
    </location>
</feature>
<feature type="transmembrane region" description="Helical" evidence="2">
    <location>
        <begin position="105"/>
        <end position="125"/>
    </location>
</feature>
<proteinExistence type="predicted"/>
<feature type="domain" description="Phage shock protein PspC N-terminal" evidence="3">
    <location>
        <begin position="34"/>
        <end position="86"/>
    </location>
</feature>
<accession>A0A839N5P0</accession>
<dbReference type="RefSeq" id="WP_183320749.1">
    <property type="nucleotide sequence ID" value="NZ_JACHVQ010000001.1"/>
</dbReference>
<reference evidence="4 5" key="1">
    <citation type="submission" date="2020-08" db="EMBL/GenBank/DDBJ databases">
        <title>Sequencing the genomes of 1000 actinobacteria strains.</title>
        <authorList>
            <person name="Klenk H.-P."/>
        </authorList>
    </citation>
    <scope>NUCLEOTIDE SEQUENCE [LARGE SCALE GENOMIC DNA]</scope>
    <source>
        <strain evidence="4 5">DSM 105369</strain>
    </source>
</reference>
<evidence type="ECO:0000313" key="5">
    <source>
        <dbReference type="Proteomes" id="UP000559182"/>
    </source>
</evidence>
<dbReference type="Pfam" id="PF04024">
    <property type="entry name" value="PspC"/>
    <property type="match status" value="1"/>
</dbReference>
<keyword evidence="2" id="KW-0472">Membrane</keyword>
<feature type="transmembrane region" description="Helical" evidence="2">
    <location>
        <begin position="131"/>
        <end position="148"/>
    </location>
</feature>
<feature type="transmembrane region" description="Helical" evidence="2">
    <location>
        <begin position="252"/>
        <end position="275"/>
    </location>
</feature>
<feature type="transmembrane region" description="Helical" evidence="2">
    <location>
        <begin position="57"/>
        <end position="84"/>
    </location>
</feature>
<protein>
    <submittedName>
        <fullName evidence="4">Phage shock protein PspC (Stress-responsive transcriptional regulator)</fullName>
    </submittedName>
</protein>
<evidence type="ECO:0000313" key="4">
    <source>
        <dbReference type="EMBL" id="MBB2892597.1"/>
    </source>
</evidence>
<evidence type="ECO:0000256" key="1">
    <source>
        <dbReference type="SAM" id="MobiDB-lite"/>
    </source>
</evidence>
<dbReference type="EMBL" id="JACHVQ010000001">
    <property type="protein sequence ID" value="MBB2892597.1"/>
    <property type="molecule type" value="Genomic_DNA"/>
</dbReference>
<comment type="caution">
    <text evidence="4">The sequence shown here is derived from an EMBL/GenBank/DDBJ whole genome shotgun (WGS) entry which is preliminary data.</text>
</comment>
<organism evidence="4 5">
    <name type="scientific">Flexivirga oryzae</name>
    <dbReference type="NCBI Taxonomy" id="1794944"/>
    <lineage>
        <taxon>Bacteria</taxon>
        <taxon>Bacillati</taxon>
        <taxon>Actinomycetota</taxon>
        <taxon>Actinomycetes</taxon>
        <taxon>Micrococcales</taxon>
        <taxon>Dermacoccaceae</taxon>
        <taxon>Flexivirga</taxon>
    </lineage>
</organism>
<keyword evidence="5" id="KW-1185">Reference proteome</keyword>